<dbReference type="AlphaFoldDB" id="A0A165NXZ6"/>
<dbReference type="PROSITE" id="PS50181">
    <property type="entry name" value="FBOX"/>
    <property type="match status" value="1"/>
</dbReference>
<dbReference type="STRING" id="1314781.A0A165NXZ6"/>
<keyword evidence="3" id="KW-1185">Reference proteome</keyword>
<dbReference type="OrthoDB" id="2995388at2759"/>
<feature type="domain" description="F-box" evidence="1">
    <location>
        <begin position="1"/>
        <end position="51"/>
    </location>
</feature>
<evidence type="ECO:0000259" key="1">
    <source>
        <dbReference type="PROSITE" id="PS50181"/>
    </source>
</evidence>
<sequence>MTQIPSELLIYVLNLACAEDIYDIVQKFRLAQVYVYWRAVALDHPTFWARIRIKTSKDAILLPSALAHSVGATLDVEIIWKHCSHLATILPDAEQHAVVAALLAPAQRLRLGRFCFQYSYAMQGSLIPLLGAGLDFPALTNLEIQGVYGAQGSLQLRLGASSVRNLALSHVNVASWDTLIIPSLKRLYMKTPLGRETVWLLTTILSRCTVLRELEWNNPTPTHVPLDVLVQHSGSLARQLHILRLGVDVGPYDVLRFINLHRAPLDPIHDITVGVWTGHQIGGEMLQLLPEVLRGTSSLLDLRVDTDETIVIRDESGRIRRMVIWNPNHAWGISELWVTLATHYAVDKSLQSLRMRTLDWAGFTDGFSKRSPISLTVGHISLCGDLEYDTIKDETWGSDTRPPSRPPGILNIPSLGRLVLSLDGDTVGNPESIVSVINRVRKILQLIDCDSDASGRVEVCIADAGLPRGEELPTRETLLHGFSGKWDLCPHCIGS</sequence>
<dbReference type="InParanoid" id="A0A165NXZ6"/>
<evidence type="ECO:0000313" key="3">
    <source>
        <dbReference type="Proteomes" id="UP000077266"/>
    </source>
</evidence>
<organism evidence="2 3">
    <name type="scientific">Exidia glandulosa HHB12029</name>
    <dbReference type="NCBI Taxonomy" id="1314781"/>
    <lineage>
        <taxon>Eukaryota</taxon>
        <taxon>Fungi</taxon>
        <taxon>Dikarya</taxon>
        <taxon>Basidiomycota</taxon>
        <taxon>Agaricomycotina</taxon>
        <taxon>Agaricomycetes</taxon>
        <taxon>Auriculariales</taxon>
        <taxon>Exidiaceae</taxon>
        <taxon>Exidia</taxon>
    </lineage>
</organism>
<dbReference type="Proteomes" id="UP000077266">
    <property type="component" value="Unassembled WGS sequence"/>
</dbReference>
<proteinExistence type="predicted"/>
<accession>A0A165NXZ6</accession>
<reference evidence="2 3" key="1">
    <citation type="journal article" date="2016" name="Mol. Biol. Evol.">
        <title>Comparative Genomics of Early-Diverging Mushroom-Forming Fungi Provides Insights into the Origins of Lignocellulose Decay Capabilities.</title>
        <authorList>
            <person name="Nagy L.G."/>
            <person name="Riley R."/>
            <person name="Tritt A."/>
            <person name="Adam C."/>
            <person name="Daum C."/>
            <person name="Floudas D."/>
            <person name="Sun H."/>
            <person name="Yadav J.S."/>
            <person name="Pangilinan J."/>
            <person name="Larsson K.H."/>
            <person name="Matsuura K."/>
            <person name="Barry K."/>
            <person name="Labutti K."/>
            <person name="Kuo R."/>
            <person name="Ohm R.A."/>
            <person name="Bhattacharya S.S."/>
            <person name="Shirouzu T."/>
            <person name="Yoshinaga Y."/>
            <person name="Martin F.M."/>
            <person name="Grigoriev I.V."/>
            <person name="Hibbett D.S."/>
        </authorList>
    </citation>
    <scope>NUCLEOTIDE SEQUENCE [LARGE SCALE GENOMIC DNA]</scope>
    <source>
        <strain evidence="2 3">HHB12029</strain>
    </source>
</reference>
<dbReference type="InterPro" id="IPR001810">
    <property type="entry name" value="F-box_dom"/>
</dbReference>
<dbReference type="EMBL" id="KV425894">
    <property type="protein sequence ID" value="KZW01375.1"/>
    <property type="molecule type" value="Genomic_DNA"/>
</dbReference>
<gene>
    <name evidence="2" type="ORF">EXIGLDRAFT_760868</name>
</gene>
<evidence type="ECO:0000313" key="2">
    <source>
        <dbReference type="EMBL" id="KZW01375.1"/>
    </source>
</evidence>
<protein>
    <recommendedName>
        <fullName evidence="1">F-box domain-containing protein</fullName>
    </recommendedName>
</protein>
<name>A0A165NXZ6_EXIGL</name>